<keyword evidence="3" id="KW-1185">Reference proteome</keyword>
<dbReference type="Pfam" id="PF03432">
    <property type="entry name" value="Relaxase"/>
    <property type="match status" value="1"/>
</dbReference>
<dbReference type="EMBL" id="CP023777">
    <property type="protein sequence ID" value="ATL48962.1"/>
    <property type="molecule type" value="Genomic_DNA"/>
</dbReference>
<evidence type="ECO:0000259" key="1">
    <source>
        <dbReference type="Pfam" id="PF03432"/>
    </source>
</evidence>
<protein>
    <submittedName>
        <fullName evidence="2">Relaxase</fullName>
    </submittedName>
</protein>
<dbReference type="NCBIfam" id="NF041325">
    <property type="entry name" value="Bacteroid_MobB"/>
    <property type="match status" value="1"/>
</dbReference>
<dbReference type="OrthoDB" id="915634at2"/>
<feature type="domain" description="MobA/VirD2-like nuclease" evidence="1">
    <location>
        <begin position="43"/>
        <end position="151"/>
    </location>
</feature>
<proteinExistence type="predicted"/>
<reference evidence="2 3" key="1">
    <citation type="submission" date="2017-10" db="EMBL/GenBank/DDBJ databases">
        <title>Paenichitinophaga pekingensis gen. nov., sp. nov., isolated from activated sludge.</title>
        <authorList>
            <person name="Jin D."/>
            <person name="Kong X."/>
            <person name="Deng Y."/>
            <person name="Bai Z."/>
        </authorList>
    </citation>
    <scope>NUCLEOTIDE SEQUENCE [LARGE SCALE GENOMIC DNA]</scope>
    <source>
        <strain evidence="2 3">13</strain>
    </source>
</reference>
<dbReference type="InterPro" id="IPR005094">
    <property type="entry name" value="Endonuclease_MobA/VirD2"/>
</dbReference>
<name>A0A291QYL2_9BACT</name>
<dbReference type="Proteomes" id="UP000220133">
    <property type="component" value="Chromosome"/>
</dbReference>
<dbReference type="AlphaFoldDB" id="A0A291QYL2"/>
<organism evidence="2 3">
    <name type="scientific">Chitinophaga caeni</name>
    <dbReference type="NCBI Taxonomy" id="2029983"/>
    <lineage>
        <taxon>Bacteria</taxon>
        <taxon>Pseudomonadati</taxon>
        <taxon>Bacteroidota</taxon>
        <taxon>Chitinophagia</taxon>
        <taxon>Chitinophagales</taxon>
        <taxon>Chitinophagaceae</taxon>
        <taxon>Chitinophaga</taxon>
    </lineage>
</organism>
<evidence type="ECO:0000313" key="2">
    <source>
        <dbReference type="EMBL" id="ATL48962.1"/>
    </source>
</evidence>
<gene>
    <name evidence="2" type="ORF">COR50_18295</name>
</gene>
<dbReference type="KEGG" id="cbae:COR50_18295"/>
<dbReference type="RefSeq" id="WP_098195330.1">
    <property type="nucleotide sequence ID" value="NZ_CP023777.1"/>
</dbReference>
<accession>A0A291QYL2</accession>
<sequence length="434" mass="48911">MVAKIGHGENLYGALSYNQLKVDKENGQVLFTHKMIETPDGQYSVAQLNRSFEPYLVANRKTEKPVLHISLNPDPKDKVSDEQFIAIAQQYMKTMGYGDQPFVVFKHTDIERTHIHIVSVCVDEQGRKIPDKFEKRRSMAVCRELEKRYHLTPATGQSRSRDERLFQPVDYKAGDIKSQIASVVRHLPAHYRFRNFGGYNALLSQYNITAEEVKGELQGQPKAGLMYFALDEQGRKAGNPFKASLFGKGAGYEALAQHYRKSKESLEADPARSLLKNAVAAAMHRTTGEAAFKEQLLQQGIGTVIRRTGEGRVYGITFIDYNSKTVWNGSHLGKEYAAGVFNNWWQRGDKTGVSDEAAQKPHVKPVWEQGSQPARPPGLFDFLESHEPAFYGDPSGILEGLGGILPQVQGDDYEELAFEQEIKKKKKFKRGRSR</sequence>
<evidence type="ECO:0000313" key="3">
    <source>
        <dbReference type="Proteomes" id="UP000220133"/>
    </source>
</evidence>